<dbReference type="RefSeq" id="WP_191816574.1">
    <property type="nucleotide sequence ID" value="NZ_JACSQT010000010.1"/>
</dbReference>
<evidence type="ECO:0000313" key="2">
    <source>
        <dbReference type="EMBL" id="MBD7938899.1"/>
    </source>
</evidence>
<proteinExistence type="predicted"/>
<evidence type="ECO:0000313" key="3">
    <source>
        <dbReference type="Proteomes" id="UP000657931"/>
    </source>
</evidence>
<accession>A0ABR8QTN2</accession>
<feature type="region of interest" description="Disordered" evidence="1">
    <location>
        <begin position="1"/>
        <end position="20"/>
    </location>
</feature>
<organism evidence="2 3">
    <name type="scientific">Cytobacillus stercorigallinarum</name>
    <dbReference type="NCBI Taxonomy" id="2762240"/>
    <lineage>
        <taxon>Bacteria</taxon>
        <taxon>Bacillati</taxon>
        <taxon>Bacillota</taxon>
        <taxon>Bacilli</taxon>
        <taxon>Bacillales</taxon>
        <taxon>Bacillaceae</taxon>
        <taxon>Cytobacillus</taxon>
    </lineage>
</organism>
<dbReference type="EMBL" id="JACSQT010000010">
    <property type="protein sequence ID" value="MBD7938899.1"/>
    <property type="molecule type" value="Genomic_DNA"/>
</dbReference>
<protein>
    <submittedName>
        <fullName evidence="2">Uncharacterized protein</fullName>
    </submittedName>
</protein>
<keyword evidence="3" id="KW-1185">Reference proteome</keyword>
<evidence type="ECO:0000256" key="1">
    <source>
        <dbReference type="SAM" id="MobiDB-lite"/>
    </source>
</evidence>
<gene>
    <name evidence="2" type="ORF">H9655_17835</name>
</gene>
<dbReference type="Proteomes" id="UP000657931">
    <property type="component" value="Unassembled WGS sequence"/>
</dbReference>
<reference evidence="2 3" key="1">
    <citation type="submission" date="2020-08" db="EMBL/GenBank/DDBJ databases">
        <title>A Genomic Blueprint of the Chicken Gut Microbiome.</title>
        <authorList>
            <person name="Gilroy R."/>
            <person name="Ravi A."/>
            <person name="Getino M."/>
            <person name="Pursley I."/>
            <person name="Horton D.L."/>
            <person name="Alikhan N.-F."/>
            <person name="Baker D."/>
            <person name="Gharbi K."/>
            <person name="Hall N."/>
            <person name="Watson M."/>
            <person name="Adriaenssens E.M."/>
            <person name="Foster-Nyarko E."/>
            <person name="Jarju S."/>
            <person name="Secka A."/>
            <person name="Antonio M."/>
            <person name="Oren A."/>
            <person name="Chaudhuri R."/>
            <person name="La Ragione R.M."/>
            <person name="Hildebrand F."/>
            <person name="Pallen M.J."/>
        </authorList>
    </citation>
    <scope>NUCLEOTIDE SEQUENCE [LARGE SCALE GENOMIC DNA]</scope>
    <source>
        <strain evidence="2 3">Sa5YUA1</strain>
    </source>
</reference>
<name>A0ABR8QTN2_9BACI</name>
<comment type="caution">
    <text evidence="2">The sequence shown here is derived from an EMBL/GenBank/DDBJ whole genome shotgun (WGS) entry which is preliminary data.</text>
</comment>
<sequence length="55" mass="6266">MGKGISNAKGNIDAHKKMEKDISNAKRNINANKQWEKEMSNVKEVTLLIRKEGRI</sequence>